<dbReference type="Gene3D" id="3.30.1370.210">
    <property type="match status" value="1"/>
</dbReference>
<feature type="compositionally biased region" description="Polar residues" evidence="5">
    <location>
        <begin position="118"/>
        <end position="130"/>
    </location>
</feature>
<keyword evidence="3 4" id="KW-0862">Zinc</keyword>
<dbReference type="Pfam" id="PF14608">
    <property type="entry name" value="zf-CCCH_2"/>
    <property type="match status" value="1"/>
</dbReference>
<evidence type="ECO:0000259" key="6">
    <source>
        <dbReference type="PROSITE" id="PS50103"/>
    </source>
</evidence>
<dbReference type="OrthoDB" id="20729at2759"/>
<dbReference type="SMART" id="SM00356">
    <property type="entry name" value="ZnF_C3H1"/>
    <property type="match status" value="2"/>
</dbReference>
<evidence type="ECO:0000256" key="3">
    <source>
        <dbReference type="ARBA" id="ARBA00022833"/>
    </source>
</evidence>
<organism evidence="7 8">
    <name type="scientific">Gonapodya prolifera (strain JEL478)</name>
    <name type="common">Monoblepharis prolifera</name>
    <dbReference type="NCBI Taxonomy" id="1344416"/>
    <lineage>
        <taxon>Eukaryota</taxon>
        <taxon>Fungi</taxon>
        <taxon>Fungi incertae sedis</taxon>
        <taxon>Chytridiomycota</taxon>
        <taxon>Chytridiomycota incertae sedis</taxon>
        <taxon>Monoblepharidomycetes</taxon>
        <taxon>Monoblepharidales</taxon>
        <taxon>Gonapodyaceae</taxon>
        <taxon>Gonapodya</taxon>
    </lineage>
</organism>
<dbReference type="AlphaFoldDB" id="A0A139AUF5"/>
<evidence type="ECO:0000256" key="5">
    <source>
        <dbReference type="SAM" id="MobiDB-lite"/>
    </source>
</evidence>
<evidence type="ECO:0000313" key="8">
    <source>
        <dbReference type="Proteomes" id="UP000070544"/>
    </source>
</evidence>
<dbReference type="InterPro" id="IPR036855">
    <property type="entry name" value="Znf_CCCH_sf"/>
</dbReference>
<dbReference type="EMBL" id="KQ965735">
    <property type="protein sequence ID" value="KXS20362.1"/>
    <property type="molecule type" value="Genomic_DNA"/>
</dbReference>
<feature type="domain" description="C3H1-type" evidence="6">
    <location>
        <begin position="243"/>
        <end position="268"/>
    </location>
</feature>
<dbReference type="Proteomes" id="UP000070544">
    <property type="component" value="Unassembled WGS sequence"/>
</dbReference>
<feature type="region of interest" description="Disordered" evidence="5">
    <location>
        <begin position="106"/>
        <end position="137"/>
    </location>
</feature>
<protein>
    <recommendedName>
        <fullName evidence="6">C3H1-type domain-containing protein</fullName>
    </recommendedName>
</protein>
<evidence type="ECO:0000256" key="2">
    <source>
        <dbReference type="ARBA" id="ARBA00022771"/>
    </source>
</evidence>
<feature type="domain" description="C3H1-type" evidence="6">
    <location>
        <begin position="137"/>
        <end position="164"/>
    </location>
</feature>
<feature type="zinc finger region" description="C3H1-type" evidence="4">
    <location>
        <begin position="137"/>
        <end position="164"/>
    </location>
</feature>
<keyword evidence="1 4" id="KW-0479">Metal-binding</keyword>
<accession>A0A139AUF5</accession>
<dbReference type="Pfam" id="PF00642">
    <property type="entry name" value="zf-CCCH"/>
    <property type="match status" value="1"/>
</dbReference>
<keyword evidence="8" id="KW-1185">Reference proteome</keyword>
<proteinExistence type="predicted"/>
<evidence type="ECO:0000256" key="4">
    <source>
        <dbReference type="PROSITE-ProRule" id="PRU00723"/>
    </source>
</evidence>
<keyword evidence="2 4" id="KW-0863">Zinc-finger</keyword>
<evidence type="ECO:0000256" key="1">
    <source>
        <dbReference type="ARBA" id="ARBA00022723"/>
    </source>
</evidence>
<sequence length="268" mass="28956">MEAYAYEYSDADAKASAFLPAQLLMSPQGSVPHLKIRGEANKDAPISPISPSSPTSPRAPMVTIAHHAPVPMYPVPYFPQVPLTQQMVPMFGDLSGMMSPLLRPHPLPTPVSAPGSPESMSGNHGRTSQTGKRRMQPPPGSICRYFLQGRCWAGDQCRWSHVMPVQAVYSPVTGQQGFLMPAFQVPGSVSPPPTLALPNTTFAIRPDGTPLSPLLTIPPVQLPTPHHSMQAVFPTISAGMNTAGAPQQCFFWRQGRCKFGSTCRYSHC</sequence>
<feature type="zinc finger region" description="C3H1-type" evidence="4">
    <location>
        <begin position="243"/>
        <end position="268"/>
    </location>
</feature>
<dbReference type="GO" id="GO:0008270">
    <property type="term" value="F:zinc ion binding"/>
    <property type="evidence" value="ECO:0007669"/>
    <property type="project" value="UniProtKB-KW"/>
</dbReference>
<reference evidence="7 8" key="1">
    <citation type="journal article" date="2015" name="Genome Biol. Evol.">
        <title>Phylogenomic analyses indicate that early fungi evolved digesting cell walls of algal ancestors of land plants.</title>
        <authorList>
            <person name="Chang Y."/>
            <person name="Wang S."/>
            <person name="Sekimoto S."/>
            <person name="Aerts A.L."/>
            <person name="Choi C."/>
            <person name="Clum A."/>
            <person name="LaButti K.M."/>
            <person name="Lindquist E.A."/>
            <person name="Yee Ngan C."/>
            <person name="Ohm R.A."/>
            <person name="Salamov A.A."/>
            <person name="Grigoriev I.V."/>
            <person name="Spatafora J.W."/>
            <person name="Berbee M.L."/>
        </authorList>
    </citation>
    <scope>NUCLEOTIDE SEQUENCE [LARGE SCALE GENOMIC DNA]</scope>
    <source>
        <strain evidence="7 8">JEL478</strain>
    </source>
</reference>
<dbReference type="SUPFAM" id="SSF90229">
    <property type="entry name" value="CCCH zinc finger"/>
    <property type="match status" value="1"/>
</dbReference>
<dbReference type="InterPro" id="IPR000571">
    <property type="entry name" value="Znf_CCCH"/>
</dbReference>
<dbReference type="PROSITE" id="PS50103">
    <property type="entry name" value="ZF_C3H1"/>
    <property type="match status" value="2"/>
</dbReference>
<evidence type="ECO:0000313" key="7">
    <source>
        <dbReference type="EMBL" id="KXS20362.1"/>
    </source>
</evidence>
<name>A0A139AUF5_GONPJ</name>
<gene>
    <name evidence="7" type="ORF">M427DRAFT_52010</name>
</gene>